<protein>
    <submittedName>
        <fullName evidence="1">Uncharacterized protein</fullName>
    </submittedName>
</protein>
<keyword evidence="2" id="KW-1185">Reference proteome</keyword>
<dbReference type="EMBL" id="JAJSOF020000031">
    <property type="protein sequence ID" value="KAJ4430862.1"/>
    <property type="molecule type" value="Genomic_DNA"/>
</dbReference>
<comment type="caution">
    <text evidence="1">The sequence shown here is derived from an EMBL/GenBank/DDBJ whole genome shotgun (WGS) entry which is preliminary data.</text>
</comment>
<reference evidence="1 2" key="1">
    <citation type="journal article" date="2022" name="Allergy">
        <title>Genome assembly and annotation of Periplaneta americana reveal a comprehensive cockroach allergen profile.</title>
        <authorList>
            <person name="Wang L."/>
            <person name="Xiong Q."/>
            <person name="Saelim N."/>
            <person name="Wang L."/>
            <person name="Nong W."/>
            <person name="Wan A.T."/>
            <person name="Shi M."/>
            <person name="Liu X."/>
            <person name="Cao Q."/>
            <person name="Hui J.H.L."/>
            <person name="Sookrung N."/>
            <person name="Leung T.F."/>
            <person name="Tungtrongchitr A."/>
            <person name="Tsui S.K.W."/>
        </authorList>
    </citation>
    <scope>NUCLEOTIDE SEQUENCE [LARGE SCALE GENOMIC DNA]</scope>
    <source>
        <strain evidence="1">PWHHKU_190912</strain>
    </source>
</reference>
<evidence type="ECO:0000313" key="2">
    <source>
        <dbReference type="Proteomes" id="UP001148838"/>
    </source>
</evidence>
<proteinExistence type="predicted"/>
<accession>A0ABQ8SA92</accession>
<evidence type="ECO:0000313" key="1">
    <source>
        <dbReference type="EMBL" id="KAJ4430862.1"/>
    </source>
</evidence>
<name>A0ABQ8SA92_PERAM</name>
<sequence length="127" mass="14779">MRMLETEVLLLISIRRPEFECSGPQWGPEFECSGPQLEGPEFECSGPQLEGPEFEYSELSLKERLKHTDGVGECNIALKKPRNIDDLRVKTTQAFRQIIPLMLQRTWAELHHRYELCRVRNGDHVEL</sequence>
<gene>
    <name evidence="1" type="ORF">ANN_19453</name>
</gene>
<dbReference type="Proteomes" id="UP001148838">
    <property type="component" value="Unassembled WGS sequence"/>
</dbReference>
<organism evidence="1 2">
    <name type="scientific">Periplaneta americana</name>
    <name type="common">American cockroach</name>
    <name type="synonym">Blatta americana</name>
    <dbReference type="NCBI Taxonomy" id="6978"/>
    <lineage>
        <taxon>Eukaryota</taxon>
        <taxon>Metazoa</taxon>
        <taxon>Ecdysozoa</taxon>
        <taxon>Arthropoda</taxon>
        <taxon>Hexapoda</taxon>
        <taxon>Insecta</taxon>
        <taxon>Pterygota</taxon>
        <taxon>Neoptera</taxon>
        <taxon>Polyneoptera</taxon>
        <taxon>Dictyoptera</taxon>
        <taxon>Blattodea</taxon>
        <taxon>Blattoidea</taxon>
        <taxon>Blattidae</taxon>
        <taxon>Blattinae</taxon>
        <taxon>Periplaneta</taxon>
    </lineage>
</organism>